<dbReference type="Proteomes" id="UP001175228">
    <property type="component" value="Unassembled WGS sequence"/>
</dbReference>
<accession>A0AA39UM48</accession>
<evidence type="ECO:0000313" key="2">
    <source>
        <dbReference type="EMBL" id="KAK0493783.1"/>
    </source>
</evidence>
<keyword evidence="1" id="KW-1133">Transmembrane helix</keyword>
<keyword evidence="1" id="KW-0472">Membrane</keyword>
<feature type="transmembrane region" description="Helical" evidence="1">
    <location>
        <begin position="244"/>
        <end position="274"/>
    </location>
</feature>
<feature type="transmembrane region" description="Helical" evidence="1">
    <location>
        <begin position="313"/>
        <end position="335"/>
    </location>
</feature>
<evidence type="ECO:0000313" key="3">
    <source>
        <dbReference type="Proteomes" id="UP001175228"/>
    </source>
</evidence>
<sequence>MASRRSPSRVIFCFFTSLLFVVAVPTLWIDLVLRLPPSSTSGVSNTTVKGTRSKTIDRTIILQANVVSADILQTTMVTEWSIIWDTCVNPDPNNNCTAINVFFDTNFSPLDPIHDNTRPYSNNKPMDPIFLWNATYFEQGLANFDSNSLTFRAKLTLFTNDVSYLSAYPFDSYYADIVIFTQDVLTNDSVSVDLSTSYGLISGIKTTTDAVEYSPWQPKNNLGVLQGLQGAIHIYMNIERSALVITYCLIITITFWMVTLVICLIMIATVFFGFRQRNEIIVVPIGTVFAFTQLQASMPGAPDGFGDILDFAGVLPCFVLLSISAITMVGIYLFANPDDPSRRAFTWNELKDALYYYIYNI</sequence>
<dbReference type="Pfam" id="PF14494">
    <property type="entry name" value="DUF4436"/>
    <property type="match status" value="1"/>
</dbReference>
<proteinExistence type="predicted"/>
<keyword evidence="3" id="KW-1185">Reference proteome</keyword>
<comment type="caution">
    <text evidence="2">The sequence shown here is derived from an EMBL/GenBank/DDBJ whole genome shotgun (WGS) entry which is preliminary data.</text>
</comment>
<gene>
    <name evidence="2" type="ORF">EDD18DRAFT_394477</name>
</gene>
<dbReference type="EMBL" id="JAUEPU010000023">
    <property type="protein sequence ID" value="KAK0493783.1"/>
    <property type="molecule type" value="Genomic_DNA"/>
</dbReference>
<reference evidence="2" key="1">
    <citation type="submission" date="2023-06" db="EMBL/GenBank/DDBJ databases">
        <authorList>
            <consortium name="Lawrence Berkeley National Laboratory"/>
            <person name="Ahrendt S."/>
            <person name="Sahu N."/>
            <person name="Indic B."/>
            <person name="Wong-Bajracharya J."/>
            <person name="Merenyi Z."/>
            <person name="Ke H.-M."/>
            <person name="Monk M."/>
            <person name="Kocsube S."/>
            <person name="Drula E."/>
            <person name="Lipzen A."/>
            <person name="Balint B."/>
            <person name="Henrissat B."/>
            <person name="Andreopoulos B."/>
            <person name="Martin F.M."/>
            <person name="Harder C.B."/>
            <person name="Rigling D."/>
            <person name="Ford K.L."/>
            <person name="Foster G.D."/>
            <person name="Pangilinan J."/>
            <person name="Papanicolaou A."/>
            <person name="Barry K."/>
            <person name="LaButti K."/>
            <person name="Viragh M."/>
            <person name="Koriabine M."/>
            <person name="Yan M."/>
            <person name="Riley R."/>
            <person name="Champramary S."/>
            <person name="Plett K.L."/>
            <person name="Tsai I.J."/>
            <person name="Slot J."/>
            <person name="Sipos G."/>
            <person name="Plett J."/>
            <person name="Nagy L.G."/>
            <person name="Grigoriev I.V."/>
        </authorList>
    </citation>
    <scope>NUCLEOTIDE SEQUENCE</scope>
    <source>
        <strain evidence="2">HWK02</strain>
    </source>
</reference>
<protein>
    <submittedName>
        <fullName evidence="2">Uncharacterized protein</fullName>
    </submittedName>
</protein>
<dbReference type="AlphaFoldDB" id="A0AA39UM48"/>
<keyword evidence="1" id="KW-0812">Transmembrane</keyword>
<name>A0AA39UM48_9AGAR</name>
<organism evidence="2 3">
    <name type="scientific">Armillaria luteobubalina</name>
    <dbReference type="NCBI Taxonomy" id="153913"/>
    <lineage>
        <taxon>Eukaryota</taxon>
        <taxon>Fungi</taxon>
        <taxon>Dikarya</taxon>
        <taxon>Basidiomycota</taxon>
        <taxon>Agaricomycotina</taxon>
        <taxon>Agaricomycetes</taxon>
        <taxon>Agaricomycetidae</taxon>
        <taxon>Agaricales</taxon>
        <taxon>Marasmiineae</taxon>
        <taxon>Physalacriaceae</taxon>
        <taxon>Armillaria</taxon>
    </lineage>
</organism>
<evidence type="ECO:0000256" key="1">
    <source>
        <dbReference type="SAM" id="Phobius"/>
    </source>
</evidence>
<feature type="transmembrane region" description="Helical" evidence="1">
    <location>
        <begin position="281"/>
        <end position="301"/>
    </location>
</feature>
<dbReference type="InterPro" id="IPR027948">
    <property type="entry name" value="DUF4436"/>
</dbReference>